<dbReference type="Gene3D" id="3.40.50.720">
    <property type="entry name" value="NAD(P)-binding Rossmann-like Domain"/>
    <property type="match status" value="1"/>
</dbReference>
<feature type="domain" description="Gfo/Idh/MocA-like oxidoreductase N-terminal" evidence="2">
    <location>
        <begin position="2"/>
        <end position="112"/>
    </location>
</feature>
<accession>A0ABY4YP23</accession>
<evidence type="ECO:0000259" key="2">
    <source>
        <dbReference type="Pfam" id="PF01408"/>
    </source>
</evidence>
<feature type="domain" description="GFO/IDH/MocA-like oxidoreductase" evidence="3">
    <location>
        <begin position="122"/>
        <end position="231"/>
    </location>
</feature>
<keyword evidence="5" id="KW-1185">Reference proteome</keyword>
<evidence type="ECO:0000259" key="3">
    <source>
        <dbReference type="Pfam" id="PF22725"/>
    </source>
</evidence>
<dbReference type="InterPro" id="IPR036291">
    <property type="entry name" value="NAD(P)-bd_dom_sf"/>
</dbReference>
<evidence type="ECO:0000313" key="5">
    <source>
        <dbReference type="Proteomes" id="UP001056535"/>
    </source>
</evidence>
<protein>
    <submittedName>
        <fullName evidence="4">Gfo/Idh/MocA family oxidoreductase</fullName>
    </submittedName>
</protein>
<name>A0ABY4YP23_9MICO</name>
<dbReference type="SUPFAM" id="SSF51735">
    <property type="entry name" value="NAD(P)-binding Rossmann-fold domains"/>
    <property type="match status" value="1"/>
</dbReference>
<dbReference type="PANTHER" id="PTHR43377">
    <property type="entry name" value="BILIVERDIN REDUCTASE A"/>
    <property type="match status" value="1"/>
</dbReference>
<evidence type="ECO:0000313" key="4">
    <source>
        <dbReference type="EMBL" id="USQ78108.1"/>
    </source>
</evidence>
<evidence type="ECO:0000256" key="1">
    <source>
        <dbReference type="ARBA" id="ARBA00023027"/>
    </source>
</evidence>
<dbReference type="Gene3D" id="3.30.360.10">
    <property type="entry name" value="Dihydrodipicolinate Reductase, domain 2"/>
    <property type="match status" value="1"/>
</dbReference>
<dbReference type="Pfam" id="PF01408">
    <property type="entry name" value="GFO_IDH_MocA"/>
    <property type="match status" value="1"/>
</dbReference>
<dbReference type="EMBL" id="CP099490">
    <property type="protein sequence ID" value="USQ78108.1"/>
    <property type="molecule type" value="Genomic_DNA"/>
</dbReference>
<dbReference type="SUPFAM" id="SSF55347">
    <property type="entry name" value="Glyceraldehyde-3-phosphate dehydrogenase-like, C-terminal domain"/>
    <property type="match status" value="1"/>
</dbReference>
<dbReference type="InterPro" id="IPR000683">
    <property type="entry name" value="Gfo/Idh/MocA-like_OxRdtase_N"/>
</dbReference>
<sequence length="338" mass="36482">MGLIGLGAMGRHHARVIREVEGMELVAVADAQGDKHGVARELEVLPDVAALIGEGIDAAMVAVPTYLHEQVALELAGAGVHAMIEKPIAATVAEGEAVAAAFADAGLVGCVGYVERCNPALLEMRHRIEAGELGDVYQITTSRQGPFPARIADVGVVKDLATHDVDLTSWIAQSPYAMVSAQVTHRSGREHEDMMVASGRLANGIIVNHIVNWLSPLKVRETVATGEKGSFVANTLSGDLTFVANGDVRSDWDRVTVFRGVSEGDSIRYAIAKREPLRVEQENFRDRLWGRESESVSMSEGVHALRVTQALLQSAETQTLQFLGRSAYEREQRKGQLS</sequence>
<dbReference type="Proteomes" id="UP001056535">
    <property type="component" value="Chromosome"/>
</dbReference>
<proteinExistence type="predicted"/>
<dbReference type="PANTHER" id="PTHR43377:SF1">
    <property type="entry name" value="BILIVERDIN REDUCTASE A"/>
    <property type="match status" value="1"/>
</dbReference>
<organism evidence="4 5">
    <name type="scientific">Ornithinimicrobium cryptoxanthini</name>
    <dbReference type="NCBI Taxonomy" id="2934161"/>
    <lineage>
        <taxon>Bacteria</taxon>
        <taxon>Bacillati</taxon>
        <taxon>Actinomycetota</taxon>
        <taxon>Actinomycetes</taxon>
        <taxon>Micrococcales</taxon>
        <taxon>Ornithinimicrobiaceae</taxon>
        <taxon>Ornithinimicrobium</taxon>
    </lineage>
</organism>
<gene>
    <name evidence="4" type="ORF">NF557_16170</name>
</gene>
<dbReference type="InterPro" id="IPR051450">
    <property type="entry name" value="Gfo/Idh/MocA_Oxidoreductases"/>
</dbReference>
<reference evidence="4" key="1">
    <citation type="submission" date="2022-06" db="EMBL/GenBank/DDBJ databases">
        <title>Ornithinimicrobium JY.X270.</title>
        <authorList>
            <person name="Huang Y."/>
        </authorList>
    </citation>
    <scope>NUCLEOTIDE SEQUENCE</scope>
    <source>
        <strain evidence="4">JY.X270</strain>
    </source>
</reference>
<dbReference type="RefSeq" id="WP_252624255.1">
    <property type="nucleotide sequence ID" value="NZ_CP099490.1"/>
</dbReference>
<keyword evidence="1" id="KW-0520">NAD</keyword>
<dbReference type="InterPro" id="IPR055170">
    <property type="entry name" value="GFO_IDH_MocA-like_dom"/>
</dbReference>
<dbReference type="Pfam" id="PF22725">
    <property type="entry name" value="GFO_IDH_MocA_C3"/>
    <property type="match status" value="1"/>
</dbReference>